<dbReference type="Pfam" id="PF01554">
    <property type="entry name" value="MatE"/>
    <property type="match status" value="1"/>
</dbReference>
<feature type="compositionally biased region" description="Acidic residues" evidence="2">
    <location>
        <begin position="495"/>
        <end position="524"/>
    </location>
</feature>
<comment type="similarity">
    <text evidence="1">Belongs to the multi antimicrobial extrusion (MATE) (TC 2.A.66.1) family.</text>
</comment>
<feature type="transmembrane region" description="Helical" evidence="3">
    <location>
        <begin position="301"/>
        <end position="325"/>
    </location>
</feature>
<name>A0A9W6ZYF8_9STRA</name>
<keyword evidence="5" id="KW-1185">Reference proteome</keyword>
<gene>
    <name evidence="4" type="ORF">TrST_g5229</name>
</gene>
<dbReference type="GO" id="GO:0042910">
    <property type="term" value="F:xenobiotic transmembrane transporter activity"/>
    <property type="evidence" value="ECO:0007669"/>
    <property type="project" value="InterPro"/>
</dbReference>
<feature type="transmembrane region" description="Helical" evidence="3">
    <location>
        <begin position="416"/>
        <end position="436"/>
    </location>
</feature>
<feature type="transmembrane region" description="Helical" evidence="3">
    <location>
        <begin position="170"/>
        <end position="193"/>
    </location>
</feature>
<accession>A0A9W6ZYF8</accession>
<dbReference type="PANTHER" id="PTHR11206">
    <property type="entry name" value="MULTIDRUG RESISTANCE PROTEIN"/>
    <property type="match status" value="1"/>
</dbReference>
<keyword evidence="3" id="KW-1133">Transmembrane helix</keyword>
<feature type="transmembrane region" description="Helical" evidence="3">
    <location>
        <begin position="383"/>
        <end position="404"/>
    </location>
</feature>
<comment type="caution">
    <text evidence="4">The sequence shown here is derived from an EMBL/GenBank/DDBJ whole genome shotgun (WGS) entry which is preliminary data.</text>
</comment>
<sequence>MTSYADDRPLSLYMLLKKITTLALPTVLLQITSLLPFPLTTLHLGLHHQDLLPPYALANLTGNIIGVMLIVGSLTSCDTLLPIYYKSNPSKMFLIMLRSFLITISLILPSILLILLSTPTSGPLRTLLLTLNVSPLLIPNITIYLLNFTPSYLFLLLSNLINKFLLAQDVAWMQVTVGLFTVVFHYTCLRVYVGMEGGEGDEGGSEETMGKVGWLHCMTPVVEFGLRLGAVMVFKPYGEETVVRPRFEEVFMERDDRVVPFIRQLTMSINGILSLSEWLYWEVLTFMISGLQDNVEISSQAVVYSLIPIFYMLPLGVAIGSGVVVGQKIGERREEEVRRCLRLTGGLGMACGIFMSCFCAVFKNSLIKTFTNQAEVIETLEGIWPGVCVFIFVDQNFAVNGGILRSLGMQSTMSKLILFVLYGFGVPLAYVVVVKMEKGIDGLWDIMFLPYIFLILLMAKKWVYVDLREVIDRLNSSDEDKGKGDDTFGLLTNEDFNDEDDDELDDDELEMTESGDVEMIEYNE</sequence>
<evidence type="ECO:0000313" key="4">
    <source>
        <dbReference type="EMBL" id="GMH58764.1"/>
    </source>
</evidence>
<evidence type="ECO:0000256" key="3">
    <source>
        <dbReference type="SAM" id="Phobius"/>
    </source>
</evidence>
<keyword evidence="3" id="KW-0812">Transmembrane</keyword>
<protein>
    <submittedName>
        <fullName evidence="4">Uncharacterized protein</fullName>
    </submittedName>
</protein>
<dbReference type="Proteomes" id="UP001165085">
    <property type="component" value="Unassembled WGS sequence"/>
</dbReference>
<evidence type="ECO:0000313" key="5">
    <source>
        <dbReference type="Proteomes" id="UP001165085"/>
    </source>
</evidence>
<dbReference type="AlphaFoldDB" id="A0A9W6ZYF8"/>
<proteinExistence type="inferred from homology"/>
<feature type="transmembrane region" description="Helical" evidence="3">
    <location>
        <begin position="21"/>
        <end position="44"/>
    </location>
</feature>
<feature type="transmembrane region" description="Helical" evidence="3">
    <location>
        <begin position="136"/>
        <end position="158"/>
    </location>
</feature>
<dbReference type="InterPro" id="IPR002528">
    <property type="entry name" value="MATE_fam"/>
</dbReference>
<feature type="transmembrane region" description="Helical" evidence="3">
    <location>
        <begin position="97"/>
        <end position="116"/>
    </location>
</feature>
<feature type="transmembrane region" description="Helical" evidence="3">
    <location>
        <begin position="442"/>
        <end position="459"/>
    </location>
</feature>
<feature type="region of interest" description="Disordered" evidence="2">
    <location>
        <begin position="478"/>
        <end position="524"/>
    </location>
</feature>
<dbReference type="OrthoDB" id="2126698at2759"/>
<feature type="transmembrane region" description="Helical" evidence="3">
    <location>
        <begin position="346"/>
        <end position="363"/>
    </location>
</feature>
<keyword evidence="3" id="KW-0472">Membrane</keyword>
<dbReference type="GO" id="GO:0016020">
    <property type="term" value="C:membrane"/>
    <property type="evidence" value="ECO:0007669"/>
    <property type="project" value="InterPro"/>
</dbReference>
<evidence type="ECO:0000256" key="2">
    <source>
        <dbReference type="SAM" id="MobiDB-lite"/>
    </source>
</evidence>
<dbReference type="EMBL" id="BRXY01000055">
    <property type="protein sequence ID" value="GMH58764.1"/>
    <property type="molecule type" value="Genomic_DNA"/>
</dbReference>
<evidence type="ECO:0000256" key="1">
    <source>
        <dbReference type="ARBA" id="ARBA00010199"/>
    </source>
</evidence>
<dbReference type="GO" id="GO:0015297">
    <property type="term" value="F:antiporter activity"/>
    <property type="evidence" value="ECO:0007669"/>
    <property type="project" value="InterPro"/>
</dbReference>
<reference evidence="5" key="1">
    <citation type="journal article" date="2023" name="Commun. Biol.">
        <title>Genome analysis of Parmales, the sister group of diatoms, reveals the evolutionary specialization of diatoms from phago-mixotrophs to photoautotrophs.</title>
        <authorList>
            <person name="Ban H."/>
            <person name="Sato S."/>
            <person name="Yoshikawa S."/>
            <person name="Yamada K."/>
            <person name="Nakamura Y."/>
            <person name="Ichinomiya M."/>
            <person name="Sato N."/>
            <person name="Blanc-Mathieu R."/>
            <person name="Endo H."/>
            <person name="Kuwata A."/>
            <person name="Ogata H."/>
        </authorList>
    </citation>
    <scope>NUCLEOTIDE SEQUENCE [LARGE SCALE GENOMIC DNA]</scope>
    <source>
        <strain evidence="5">NIES 3701</strain>
    </source>
</reference>
<organism evidence="4 5">
    <name type="scientific">Triparma strigata</name>
    <dbReference type="NCBI Taxonomy" id="1606541"/>
    <lineage>
        <taxon>Eukaryota</taxon>
        <taxon>Sar</taxon>
        <taxon>Stramenopiles</taxon>
        <taxon>Ochrophyta</taxon>
        <taxon>Bolidophyceae</taxon>
        <taxon>Parmales</taxon>
        <taxon>Triparmaceae</taxon>
        <taxon>Triparma</taxon>
    </lineage>
</organism>